<dbReference type="Gene3D" id="1.25.40.10">
    <property type="entry name" value="Tetratricopeptide repeat domain"/>
    <property type="match status" value="1"/>
</dbReference>
<name>U3AU34_9VIBR</name>
<proteinExistence type="predicted"/>
<gene>
    <name evidence="3" type="ORF">VAZ01S_051_00120</name>
</gene>
<evidence type="ECO:0000256" key="1">
    <source>
        <dbReference type="PROSITE-ProRule" id="PRU00169"/>
    </source>
</evidence>
<dbReference type="Gene3D" id="3.40.50.2300">
    <property type="match status" value="1"/>
</dbReference>
<dbReference type="InterPro" id="IPR011006">
    <property type="entry name" value="CheY-like_superfamily"/>
</dbReference>
<reference evidence="3 4" key="1">
    <citation type="submission" date="2013-09" db="EMBL/GenBank/DDBJ databases">
        <title>Whole genome shotgun sequence of Vibrio azureus NBRC 104587.</title>
        <authorList>
            <person name="Isaki S."/>
            <person name="Hosoyama A."/>
            <person name="Numata M."/>
            <person name="Hashimoto M."/>
            <person name="Hosoyama Y."/>
            <person name="Tsuchikane K."/>
            <person name="Noguchi M."/>
            <person name="Hirakata S."/>
            <person name="Ichikawa N."/>
            <person name="Ohji S."/>
            <person name="Yamazoe A."/>
            <person name="Fujita N."/>
        </authorList>
    </citation>
    <scope>NUCLEOTIDE SEQUENCE [LARGE SCALE GENOMIC DNA]</scope>
    <source>
        <strain evidence="3 4">NBRC 104587</strain>
    </source>
</reference>
<sequence>MDTEQKAGLNQLTILVIDDCKTSTVLIRQQLISLGADTNNITCVHSASEALSTAKSRFYSCLIVDYHLSYNFTGVELINLMSRAKVISDTTAVLMISGDASQETVLTALSGRVRYMLTKPLQTKALKARILAGMKEQTDLANVEQQLCKLNKVSLNELISIKRQYPNSLNVESLLIDTLVEQQMHSDLEAFLPFCSTKDHASKVCAEAFLLLHKGQLQQAAMTLSDFVTRNPLCLRAIDNLTGLYESLNELNTAFTYAYRAFELTPSSSQRMITAVRITSKLGNLSKLYELGHTFAQKVSATDSLWLNAMFSYVDFIMEHFKKLNTPQSRKEMLHNLNTMFLLIHRQLHTQQRVALSAFKQLTQCRLLLTDGEPEKAHKKLLFALSHYYENLYKMPLVMLRHSLPLLEHFGELSIRHSLVLLSRSNTSDHKLLLEEKDHPRDFSQERYPFSIEMKLLSLCNDDALKKNQAEQNTVQYLQKCSLPPNWNMWLNDYISGAFSTTLPPPFDIRATQGEAS</sequence>
<dbReference type="InterPro" id="IPR001789">
    <property type="entry name" value="Sig_transdc_resp-reg_receiver"/>
</dbReference>
<dbReference type="STRING" id="1219077.VAZ01S_051_00120"/>
<accession>U3AU34</accession>
<dbReference type="Pfam" id="PF00072">
    <property type="entry name" value="Response_reg"/>
    <property type="match status" value="1"/>
</dbReference>
<dbReference type="SMART" id="SM00448">
    <property type="entry name" value="REC"/>
    <property type="match status" value="1"/>
</dbReference>
<feature type="domain" description="Response regulatory" evidence="2">
    <location>
        <begin position="13"/>
        <end position="134"/>
    </location>
</feature>
<dbReference type="SUPFAM" id="SSF52172">
    <property type="entry name" value="CheY-like"/>
    <property type="match status" value="1"/>
</dbReference>
<keyword evidence="1" id="KW-0597">Phosphoprotein</keyword>
<dbReference type="PROSITE" id="PS50110">
    <property type="entry name" value="RESPONSE_REGULATORY"/>
    <property type="match status" value="1"/>
</dbReference>
<dbReference type="EMBL" id="BATL01000051">
    <property type="protein sequence ID" value="GAD76747.1"/>
    <property type="molecule type" value="Genomic_DNA"/>
</dbReference>
<dbReference type="Proteomes" id="UP000016567">
    <property type="component" value="Unassembled WGS sequence"/>
</dbReference>
<protein>
    <recommendedName>
        <fullName evidence="2">Response regulatory domain-containing protein</fullName>
    </recommendedName>
</protein>
<evidence type="ECO:0000313" key="4">
    <source>
        <dbReference type="Proteomes" id="UP000016567"/>
    </source>
</evidence>
<dbReference type="InterPro" id="IPR011990">
    <property type="entry name" value="TPR-like_helical_dom_sf"/>
</dbReference>
<dbReference type="GO" id="GO:0000160">
    <property type="term" value="P:phosphorelay signal transduction system"/>
    <property type="evidence" value="ECO:0007669"/>
    <property type="project" value="InterPro"/>
</dbReference>
<dbReference type="AlphaFoldDB" id="U3AU34"/>
<organism evidence="3 4">
    <name type="scientific">Vibrio azureus NBRC 104587</name>
    <dbReference type="NCBI Taxonomy" id="1219077"/>
    <lineage>
        <taxon>Bacteria</taxon>
        <taxon>Pseudomonadati</taxon>
        <taxon>Pseudomonadota</taxon>
        <taxon>Gammaproteobacteria</taxon>
        <taxon>Vibrionales</taxon>
        <taxon>Vibrionaceae</taxon>
        <taxon>Vibrio</taxon>
    </lineage>
</organism>
<comment type="caution">
    <text evidence="3">The sequence shown here is derived from an EMBL/GenBank/DDBJ whole genome shotgun (WGS) entry which is preliminary data.</text>
</comment>
<evidence type="ECO:0000259" key="2">
    <source>
        <dbReference type="PROSITE" id="PS50110"/>
    </source>
</evidence>
<feature type="modified residue" description="4-aspartylphosphate" evidence="1">
    <location>
        <position position="65"/>
    </location>
</feature>
<evidence type="ECO:0000313" key="3">
    <source>
        <dbReference type="EMBL" id="GAD76747.1"/>
    </source>
</evidence>
<keyword evidence="4" id="KW-1185">Reference proteome</keyword>
<dbReference type="eggNOG" id="COG0784">
    <property type="taxonomic scope" value="Bacteria"/>
</dbReference>